<dbReference type="GO" id="GO:0016747">
    <property type="term" value="F:acyltransferase activity, transferring groups other than amino-acyl groups"/>
    <property type="evidence" value="ECO:0007669"/>
    <property type="project" value="InterPro"/>
</dbReference>
<accession>Q1YMN4</accession>
<evidence type="ECO:0000259" key="1">
    <source>
        <dbReference type="PROSITE" id="PS51186"/>
    </source>
</evidence>
<dbReference type="RefSeq" id="WP_009209988.1">
    <property type="nucleotide sequence ID" value="NZ_BBWP01000057.1"/>
</dbReference>
<proteinExistence type="predicted"/>
<dbReference type="InterPro" id="IPR016181">
    <property type="entry name" value="Acyl_CoA_acyltransferase"/>
</dbReference>
<comment type="caution">
    <text evidence="2">The sequence shown here is derived from an EMBL/GenBank/DDBJ whole genome shotgun (WGS) entry which is preliminary data.</text>
</comment>
<gene>
    <name evidence="2" type="ORF">SI859A1_02163</name>
</gene>
<reference evidence="2 3" key="1">
    <citation type="journal article" date="2008" name="Appl. Environ. Microbiol.">
        <title>Genomic insights into Mn(II) oxidation by the marine alphaproteobacterium Aurantimonas sp. strain SI85-9A1.</title>
        <authorList>
            <person name="Dick G.J."/>
            <person name="Podell S."/>
            <person name="Johnson H.A."/>
            <person name="Rivera-Espinoza Y."/>
            <person name="Bernier-Latmani R."/>
            <person name="McCarthy J.K."/>
            <person name="Torpey J.W."/>
            <person name="Clement B.G."/>
            <person name="Gaasterland T."/>
            <person name="Tebo B.M."/>
        </authorList>
    </citation>
    <scope>NUCLEOTIDE SEQUENCE [LARGE SCALE GENOMIC DNA]</scope>
    <source>
        <strain evidence="2 3">SI85-9A1</strain>
    </source>
</reference>
<protein>
    <recommendedName>
        <fullName evidence="1">N-acetyltransferase domain-containing protein</fullName>
    </recommendedName>
</protein>
<dbReference type="BioCyc" id="AURANTIMONAS:SI859A1_02163-MONOMER"/>
<sequence>MTRDDTGGLSGATLQGAAAEAVLDELAGLRISVFSAFPYLYEGDRDYERRYLATYAASPGAVIVAARAGDGQLVGAATAAPLGDHQPQLAASFAAQGIDPAGVFYLGESVLDPRWRGRGIGHRFFDGREAAAAEQGFAVTAFCAVERPVDHPARPADYRPLDGFWHKRGYRPVSGLTATMAWRDLGEAAESDKTMQFWMRAVPADAG</sequence>
<organism evidence="2 3">
    <name type="scientific">Aurantimonas manganoxydans (strain ATCC BAA-1229 / DSM 21871 / SI85-9A1)</name>
    <dbReference type="NCBI Taxonomy" id="287752"/>
    <lineage>
        <taxon>Bacteria</taxon>
        <taxon>Pseudomonadati</taxon>
        <taxon>Pseudomonadota</taxon>
        <taxon>Alphaproteobacteria</taxon>
        <taxon>Hyphomicrobiales</taxon>
        <taxon>Aurantimonadaceae</taxon>
        <taxon>Aurantimonas</taxon>
    </lineage>
</organism>
<feature type="domain" description="N-acetyltransferase" evidence="1">
    <location>
        <begin position="24"/>
        <end position="200"/>
    </location>
</feature>
<dbReference type="HOGENOM" id="CLU_120432_0_0_5"/>
<dbReference type="InterPro" id="IPR000182">
    <property type="entry name" value="GNAT_dom"/>
</dbReference>
<evidence type="ECO:0000313" key="2">
    <source>
        <dbReference type="EMBL" id="EAS51347.1"/>
    </source>
</evidence>
<dbReference type="Gene3D" id="3.40.630.30">
    <property type="match status" value="1"/>
</dbReference>
<dbReference type="AlphaFoldDB" id="Q1YMN4"/>
<dbReference type="EMBL" id="AAPJ01000001">
    <property type="protein sequence ID" value="EAS51347.1"/>
    <property type="molecule type" value="Genomic_DNA"/>
</dbReference>
<keyword evidence="3" id="KW-1185">Reference proteome</keyword>
<dbReference type="SUPFAM" id="SSF55729">
    <property type="entry name" value="Acyl-CoA N-acyltransferases (Nat)"/>
    <property type="match status" value="1"/>
</dbReference>
<evidence type="ECO:0000313" key="3">
    <source>
        <dbReference type="Proteomes" id="UP000000321"/>
    </source>
</evidence>
<dbReference type="Pfam" id="PF00583">
    <property type="entry name" value="Acetyltransf_1"/>
    <property type="match status" value="1"/>
</dbReference>
<name>Q1YMN4_AURMS</name>
<dbReference type="PROSITE" id="PS51186">
    <property type="entry name" value="GNAT"/>
    <property type="match status" value="1"/>
</dbReference>
<dbReference type="Proteomes" id="UP000000321">
    <property type="component" value="Unassembled WGS sequence"/>
</dbReference>
<dbReference type="CDD" id="cd04301">
    <property type="entry name" value="NAT_SF"/>
    <property type="match status" value="1"/>
</dbReference>